<protein>
    <submittedName>
        <fullName evidence="1">Cytidine deaminase</fullName>
    </submittedName>
</protein>
<keyword evidence="2" id="KW-1185">Reference proteome</keyword>
<name>A0A8J7WLY9_9ACTN</name>
<dbReference type="Proteomes" id="UP000677913">
    <property type="component" value="Unassembled WGS sequence"/>
</dbReference>
<dbReference type="Gene3D" id="3.40.140.10">
    <property type="entry name" value="Cytidine Deaminase, domain 2"/>
    <property type="match status" value="1"/>
</dbReference>
<proteinExistence type="predicted"/>
<dbReference type="SUPFAM" id="SSF53927">
    <property type="entry name" value="Cytidine deaminase-like"/>
    <property type="match status" value="1"/>
</dbReference>
<dbReference type="RefSeq" id="WP_211464113.1">
    <property type="nucleotide sequence ID" value="NZ_JAGSXH010000005.1"/>
</dbReference>
<comment type="caution">
    <text evidence="1">The sequence shown here is derived from an EMBL/GenBank/DDBJ whole genome shotgun (WGS) entry which is preliminary data.</text>
</comment>
<dbReference type="InterPro" id="IPR016193">
    <property type="entry name" value="Cytidine_deaminase-like"/>
</dbReference>
<reference evidence="1" key="1">
    <citation type="submission" date="2021-04" db="EMBL/GenBank/DDBJ databases">
        <title>Genome based classification of Actinospica acidithermotolerans sp. nov., an actinobacterium isolated from an Indonesian hot spring.</title>
        <authorList>
            <person name="Kusuma A.B."/>
            <person name="Putra K.E."/>
            <person name="Nafisah S."/>
            <person name="Loh J."/>
            <person name="Nouioui I."/>
            <person name="Goodfellow M."/>
        </authorList>
    </citation>
    <scope>NUCLEOTIDE SEQUENCE</scope>
    <source>
        <strain evidence="1">DSM 45618</strain>
    </source>
</reference>
<dbReference type="AlphaFoldDB" id="A0A8J7WLY9"/>
<gene>
    <name evidence="1" type="ORF">KGA66_02740</name>
</gene>
<evidence type="ECO:0000313" key="1">
    <source>
        <dbReference type="EMBL" id="MBS2961950.1"/>
    </source>
</evidence>
<accession>A0A8J7WLY9</accession>
<evidence type="ECO:0000313" key="2">
    <source>
        <dbReference type="Proteomes" id="UP000677913"/>
    </source>
</evidence>
<organism evidence="1 2">
    <name type="scientific">Actinocrinis puniceicyclus</name>
    <dbReference type="NCBI Taxonomy" id="977794"/>
    <lineage>
        <taxon>Bacteria</taxon>
        <taxon>Bacillati</taxon>
        <taxon>Actinomycetota</taxon>
        <taxon>Actinomycetes</taxon>
        <taxon>Catenulisporales</taxon>
        <taxon>Actinospicaceae</taxon>
        <taxon>Actinocrinis</taxon>
    </lineage>
</organism>
<sequence length="117" mass="11569">MTAEPSAAAAELDPEDAKIITLARSARARNRAPEGAAVRDATGRTYVAVTVALPSLKLSALQAAVATAVGSGAERLEAAAIVSESGTLAEADLAPARDLSVGAVFLAAADGTVVARA</sequence>
<dbReference type="GO" id="GO:0003824">
    <property type="term" value="F:catalytic activity"/>
    <property type="evidence" value="ECO:0007669"/>
    <property type="project" value="InterPro"/>
</dbReference>
<dbReference type="EMBL" id="JAGSXH010000005">
    <property type="protein sequence ID" value="MBS2961950.1"/>
    <property type="molecule type" value="Genomic_DNA"/>
</dbReference>